<feature type="region of interest" description="Disordered" evidence="6">
    <location>
        <begin position="996"/>
        <end position="1018"/>
    </location>
</feature>
<feature type="region of interest" description="Disordered" evidence="6">
    <location>
        <begin position="1"/>
        <end position="41"/>
    </location>
</feature>
<feature type="repeat" description="ANK" evidence="5">
    <location>
        <begin position="150"/>
        <end position="183"/>
    </location>
</feature>
<evidence type="ECO:0008006" key="9">
    <source>
        <dbReference type="Google" id="ProtNLM"/>
    </source>
</evidence>
<keyword evidence="4 5" id="KW-0040">ANK repeat</keyword>
<feature type="compositionally biased region" description="Basic and acidic residues" evidence="6">
    <location>
        <begin position="1181"/>
        <end position="1190"/>
    </location>
</feature>
<dbReference type="PROSITE" id="PS50297">
    <property type="entry name" value="ANK_REP_REGION"/>
    <property type="match status" value="2"/>
</dbReference>
<dbReference type="AlphaFoldDB" id="A0A8J2RWH1"/>
<comment type="subcellular location">
    <subcellularLocation>
        <location evidence="1">Cell projection</location>
        <location evidence="1">Stereocilium</location>
    </subcellularLocation>
</comment>
<reference evidence="7" key="1">
    <citation type="submission" date="2021-11" db="EMBL/GenBank/DDBJ databases">
        <authorList>
            <person name="Schell T."/>
        </authorList>
    </citation>
    <scope>NUCLEOTIDE SEQUENCE</scope>
    <source>
        <strain evidence="7">M5</strain>
    </source>
</reference>
<keyword evidence="8" id="KW-1185">Reference proteome</keyword>
<feature type="repeat" description="ANK" evidence="5">
    <location>
        <begin position="249"/>
        <end position="281"/>
    </location>
</feature>
<evidence type="ECO:0000256" key="4">
    <source>
        <dbReference type="ARBA" id="ARBA00023043"/>
    </source>
</evidence>
<feature type="compositionally biased region" description="Low complexity" evidence="6">
    <location>
        <begin position="10"/>
        <end position="36"/>
    </location>
</feature>
<dbReference type="InterPro" id="IPR002110">
    <property type="entry name" value="Ankyrin_rpt"/>
</dbReference>
<organism evidence="7 8">
    <name type="scientific">Daphnia galeata</name>
    <dbReference type="NCBI Taxonomy" id="27404"/>
    <lineage>
        <taxon>Eukaryota</taxon>
        <taxon>Metazoa</taxon>
        <taxon>Ecdysozoa</taxon>
        <taxon>Arthropoda</taxon>
        <taxon>Crustacea</taxon>
        <taxon>Branchiopoda</taxon>
        <taxon>Diplostraca</taxon>
        <taxon>Cladocera</taxon>
        <taxon>Anomopoda</taxon>
        <taxon>Daphniidae</taxon>
        <taxon>Daphnia</taxon>
    </lineage>
</organism>
<evidence type="ECO:0000256" key="1">
    <source>
        <dbReference type="ARBA" id="ARBA00004645"/>
    </source>
</evidence>
<feature type="compositionally biased region" description="Polar residues" evidence="6">
    <location>
        <begin position="348"/>
        <end position="362"/>
    </location>
</feature>
<keyword evidence="3" id="KW-1009">Hearing</keyword>
<proteinExistence type="predicted"/>
<evidence type="ECO:0000256" key="2">
    <source>
        <dbReference type="ARBA" id="ARBA00022737"/>
    </source>
</evidence>
<dbReference type="InterPro" id="IPR036770">
    <property type="entry name" value="Ankyrin_rpt-contain_sf"/>
</dbReference>
<dbReference type="GO" id="GO:0032420">
    <property type="term" value="C:stereocilium"/>
    <property type="evidence" value="ECO:0007669"/>
    <property type="project" value="UniProtKB-SubCell"/>
</dbReference>
<dbReference type="InterPro" id="IPR052420">
    <property type="entry name" value="Espin/Espin-like"/>
</dbReference>
<evidence type="ECO:0000256" key="3">
    <source>
        <dbReference type="ARBA" id="ARBA00022740"/>
    </source>
</evidence>
<feature type="compositionally biased region" description="Basic residues" evidence="6">
    <location>
        <begin position="427"/>
        <end position="445"/>
    </location>
</feature>
<gene>
    <name evidence="7" type="ORF">DGAL_LOCUS14376</name>
</gene>
<dbReference type="Gene3D" id="1.25.40.20">
    <property type="entry name" value="Ankyrin repeat-containing domain"/>
    <property type="match status" value="2"/>
</dbReference>
<dbReference type="GO" id="GO:0007605">
    <property type="term" value="P:sensory perception of sound"/>
    <property type="evidence" value="ECO:0007669"/>
    <property type="project" value="UniProtKB-KW"/>
</dbReference>
<feature type="compositionally biased region" description="Polar residues" evidence="6">
    <location>
        <begin position="408"/>
        <end position="426"/>
    </location>
</feature>
<name>A0A8J2RWH1_9CRUS</name>
<feature type="repeat" description="ANK" evidence="5">
    <location>
        <begin position="281"/>
        <end position="313"/>
    </location>
</feature>
<feature type="region of interest" description="Disordered" evidence="6">
    <location>
        <begin position="1142"/>
        <end position="1228"/>
    </location>
</feature>
<feature type="region of interest" description="Disordered" evidence="6">
    <location>
        <begin position="408"/>
        <end position="458"/>
    </location>
</feature>
<dbReference type="GO" id="GO:0005737">
    <property type="term" value="C:cytoplasm"/>
    <property type="evidence" value="ECO:0007669"/>
    <property type="project" value="TreeGrafter"/>
</dbReference>
<dbReference type="PANTHER" id="PTHR24153">
    <property type="entry name" value="ESPIN"/>
    <property type="match status" value="1"/>
</dbReference>
<evidence type="ECO:0000256" key="5">
    <source>
        <dbReference type="PROSITE-ProRule" id="PRU00023"/>
    </source>
</evidence>
<dbReference type="GO" id="GO:0051017">
    <property type="term" value="P:actin filament bundle assembly"/>
    <property type="evidence" value="ECO:0007669"/>
    <property type="project" value="TreeGrafter"/>
</dbReference>
<feature type="compositionally biased region" description="Low complexity" evidence="6">
    <location>
        <begin position="710"/>
        <end position="724"/>
    </location>
</feature>
<feature type="region of interest" description="Disordered" evidence="6">
    <location>
        <begin position="348"/>
        <end position="385"/>
    </location>
</feature>
<dbReference type="GO" id="GO:0051015">
    <property type="term" value="F:actin filament binding"/>
    <property type="evidence" value="ECO:0007669"/>
    <property type="project" value="TreeGrafter"/>
</dbReference>
<dbReference type="SUPFAM" id="SSF48403">
    <property type="entry name" value="Ankyrin repeat"/>
    <property type="match status" value="1"/>
</dbReference>
<dbReference type="EMBL" id="CAKKLH010000306">
    <property type="protein sequence ID" value="CAH0110772.1"/>
    <property type="molecule type" value="Genomic_DNA"/>
</dbReference>
<keyword evidence="2" id="KW-0677">Repeat</keyword>
<dbReference type="PRINTS" id="PR01415">
    <property type="entry name" value="ANKYRIN"/>
</dbReference>
<dbReference type="SMART" id="SM00248">
    <property type="entry name" value="ANK"/>
    <property type="match status" value="5"/>
</dbReference>
<feature type="compositionally biased region" description="Basic and acidic residues" evidence="6">
    <location>
        <begin position="368"/>
        <end position="379"/>
    </location>
</feature>
<dbReference type="PANTHER" id="PTHR24153:SF8">
    <property type="entry name" value="FORKED, ISOFORM F"/>
    <property type="match status" value="1"/>
</dbReference>
<feature type="compositionally biased region" description="Low complexity" evidence="6">
    <location>
        <begin position="552"/>
        <end position="588"/>
    </location>
</feature>
<feature type="compositionally biased region" description="Polar residues" evidence="6">
    <location>
        <begin position="504"/>
        <end position="521"/>
    </location>
</feature>
<accession>A0A8J2RWH1</accession>
<dbReference type="Proteomes" id="UP000789390">
    <property type="component" value="Unassembled WGS sequence"/>
</dbReference>
<dbReference type="PROSITE" id="PS50088">
    <property type="entry name" value="ANK_REPEAT"/>
    <property type="match status" value="3"/>
</dbReference>
<dbReference type="Pfam" id="PF12796">
    <property type="entry name" value="Ank_2"/>
    <property type="match status" value="2"/>
</dbReference>
<sequence>MVWLQKLKRSSNANRSSRSVGTNKSSSRSSTKRSSSALGMSNTKSFNNDTISIPNQTVYNAYTGYDDHLCTQVYYYQNRYGRTNVLRWLLTEADQAAAAAAAASGEMPSGVVETGTLALHYAAARGCLDCVKMLIESSTLDFSADMQMENDVTPVYLAAQEGHLDVLKYLVTDAGGSLNMRAQDGMAPIHAAAQMGCLSCLQWMVSTVTSQYQSPIHQQIETMMTINYSIQPYISVSSKAVDINSKDGDGATPLHFAASRGHVDVVRWLLAKGAKVTLDKFGRSPLNDAAENEQLECLTLLVQNGTDPDYESDLMMLQSEDGSSQSQSCVCSKQRSAQSNCSTCDCLHSSSSTCHSPVTESEPTLGRKRTETKKDESGQNRKPFYLHPRKEVDLSVLARGIPNQTSFFLNPSDQLENRKNQNLSSNHRQHHHHHHRHTHHRHHHENQHTDPQQKPFYLHDPDSIVYTRVKELFVAGKEIIDKKRSTNLAGAGFCGLKDSETCRSHSGSSKMATTESASSECDGSDSSTSSTNDDDNNNNLIQSVQSEEFHASSSQSSSGSSSELSSPSTPTSSSSSSSPSSSSSSRSSARGPENEYEEIYSVPNSSARSVYENPNALRNDTSSDEDEDDIISIPPPPEFCGSPSDVSSDLSHFRSRQADDSFNRTAISPSMGIEHRQPSSSNTLPPPPPPPPPFRAEDSREEGNLADVESSSASSSLTSTSDSGSDSDRSNDDDSSSVGGPINLTLAEATRQFYATRNAEDPTMKPSFLRNTRKGVRNESGHTCLNRPMSLPADMGDALMESLRLHADQQQAANPVNSGQVGGSSKHILLSKQMALPFIPPKFPSPSETDTLIKPSEYLKSINMAQPSNRSMRPPPVLNQRHAPAPVIYSSVPLNVLEDVKEQEERRMEPDHGELNDVDREHVYEEVQSLSDKDEVEAETNDTVPIAPAVTETIKSPIVAMLSNASLSAPPPPPLPVIPEDDSSIPYHKPVTTAQSVNTHLQQHPQPHHAPLAPTNSLSQPLSSISILDLQSVQLRKTENKLAKTVSAPSRAAAPLPIAEVIPVQLDLIAELKTCKDISVVGIKKLRVERAKEEVQQEQTQAKEFEKQFTYDNFLEKVPDKDVTGAVIPEWKRQMLARKAAEKAKKEAEEQRQRELEEKRQQSMPAWKRQLLQRTTTTTPSDRKEVEDVKPLQNRSHPAEEMKVEAVPVTPLVDNHPVPSATRPSESTGVGVIISPWRMNLKKPAAR</sequence>
<evidence type="ECO:0000256" key="6">
    <source>
        <dbReference type="SAM" id="MobiDB-lite"/>
    </source>
</evidence>
<feature type="compositionally biased region" description="Basic and acidic residues" evidence="6">
    <location>
        <begin position="1142"/>
        <end position="1161"/>
    </location>
</feature>
<evidence type="ECO:0000313" key="7">
    <source>
        <dbReference type="EMBL" id="CAH0110772.1"/>
    </source>
</evidence>
<feature type="region of interest" description="Disordered" evidence="6">
    <location>
        <begin position="489"/>
        <end position="744"/>
    </location>
</feature>
<feature type="compositionally biased region" description="Pro residues" evidence="6">
    <location>
        <begin position="684"/>
        <end position="694"/>
    </location>
</feature>
<comment type="caution">
    <text evidence="7">The sequence shown here is derived from an EMBL/GenBank/DDBJ whole genome shotgun (WGS) entry which is preliminary data.</text>
</comment>
<feature type="compositionally biased region" description="Low complexity" evidence="6">
    <location>
        <begin position="1169"/>
        <end position="1179"/>
    </location>
</feature>
<dbReference type="OrthoDB" id="10261302at2759"/>
<evidence type="ECO:0000313" key="8">
    <source>
        <dbReference type="Proteomes" id="UP000789390"/>
    </source>
</evidence>
<protein>
    <recommendedName>
        <fullName evidence="9">GPI-anchored adhesin protein PGA55</fullName>
    </recommendedName>
</protein>
<feature type="compositionally biased region" description="Low complexity" evidence="6">
    <location>
        <begin position="1000"/>
        <end position="1018"/>
    </location>
</feature>